<keyword evidence="12 16" id="KW-0012">Acyltransferase</keyword>
<evidence type="ECO:0000313" key="17">
    <source>
        <dbReference type="Proteomes" id="UP000247409"/>
    </source>
</evidence>
<dbReference type="GO" id="GO:0008654">
    <property type="term" value="P:phospholipid biosynthetic process"/>
    <property type="evidence" value="ECO:0007669"/>
    <property type="project" value="UniProtKB-KW"/>
</dbReference>
<gene>
    <name evidence="16" type="ORF">BWQ96_02864</name>
</gene>
<evidence type="ECO:0000256" key="6">
    <source>
        <dbReference type="ARBA" id="ARBA00022692"/>
    </source>
</evidence>
<comment type="subcellular location">
    <subcellularLocation>
        <location evidence="1">Membrane</location>
    </subcellularLocation>
</comment>
<dbReference type="GO" id="GO:0005783">
    <property type="term" value="C:endoplasmic reticulum"/>
    <property type="evidence" value="ECO:0007669"/>
    <property type="project" value="TreeGrafter"/>
</dbReference>
<keyword evidence="5 16" id="KW-0808">Transferase</keyword>
<dbReference type="SUPFAM" id="SSF69593">
    <property type="entry name" value="Glycerol-3-phosphate (1)-acyltransferase"/>
    <property type="match status" value="1"/>
</dbReference>
<evidence type="ECO:0000256" key="3">
    <source>
        <dbReference type="ARBA" id="ARBA00008655"/>
    </source>
</evidence>
<evidence type="ECO:0000256" key="1">
    <source>
        <dbReference type="ARBA" id="ARBA00004370"/>
    </source>
</evidence>
<keyword evidence="6 13" id="KW-0812">Transmembrane</keyword>
<protein>
    <submittedName>
        <fullName evidence="16">Glycerol-3-phosphate acyltransferase 3</fullName>
    </submittedName>
</protein>
<keyword evidence="10" id="KW-0594">Phospholipid biosynthesis</keyword>
<feature type="transmembrane region" description="Helical" evidence="13">
    <location>
        <begin position="150"/>
        <end position="169"/>
    </location>
</feature>
<evidence type="ECO:0000256" key="14">
    <source>
        <dbReference type="SAM" id="SignalP"/>
    </source>
</evidence>
<evidence type="ECO:0000256" key="13">
    <source>
        <dbReference type="SAM" id="Phobius"/>
    </source>
</evidence>
<keyword evidence="11" id="KW-1208">Phospholipid metabolism</keyword>
<keyword evidence="17" id="KW-1185">Reference proteome</keyword>
<evidence type="ECO:0000256" key="8">
    <source>
        <dbReference type="ARBA" id="ARBA00023098"/>
    </source>
</evidence>
<proteinExistence type="inferred from homology"/>
<dbReference type="InterPro" id="IPR002123">
    <property type="entry name" value="Plipid/glycerol_acylTrfase"/>
</dbReference>
<dbReference type="GO" id="GO:0004366">
    <property type="term" value="F:glycerol-3-phosphate O-acyltransferase activity"/>
    <property type="evidence" value="ECO:0007669"/>
    <property type="project" value="TreeGrafter"/>
</dbReference>
<feature type="signal peptide" evidence="14">
    <location>
        <begin position="1"/>
        <end position="25"/>
    </location>
</feature>
<keyword evidence="4" id="KW-0444">Lipid biosynthesis</keyword>
<dbReference type="Pfam" id="PF01553">
    <property type="entry name" value="Acyltransferase"/>
    <property type="match status" value="1"/>
</dbReference>
<dbReference type="InterPro" id="IPR045252">
    <property type="entry name" value="LPCAT1-like"/>
</dbReference>
<comment type="similarity">
    <text evidence="3">Belongs to the 1-acyl-sn-glycerol-3-phosphate acyltransferase family.</text>
</comment>
<comment type="caution">
    <text evidence="16">The sequence shown here is derived from an EMBL/GenBank/DDBJ whole genome shotgun (WGS) entry which is preliminary data.</text>
</comment>
<keyword evidence="7 13" id="KW-1133">Transmembrane helix</keyword>
<dbReference type="PANTHER" id="PTHR23063:SF2">
    <property type="entry name" value="GLYCEROL-3-PHOSPHATE ACYLTRANSFERASE 4, ISOFORM D-RELATED"/>
    <property type="match status" value="1"/>
</dbReference>
<evidence type="ECO:0000256" key="10">
    <source>
        <dbReference type="ARBA" id="ARBA00023209"/>
    </source>
</evidence>
<feature type="transmembrane region" description="Helical" evidence="13">
    <location>
        <begin position="500"/>
        <end position="517"/>
    </location>
</feature>
<dbReference type="Proteomes" id="UP000247409">
    <property type="component" value="Unassembled WGS sequence"/>
</dbReference>
<evidence type="ECO:0000256" key="12">
    <source>
        <dbReference type="ARBA" id="ARBA00023315"/>
    </source>
</evidence>
<dbReference type="OrthoDB" id="10051137at2759"/>
<reference evidence="16 17" key="1">
    <citation type="journal article" date="2018" name="Mol. Biol. Evol.">
        <title>Analysis of the draft genome of the red seaweed Gracilariopsis chorda provides insights into genome size evolution in Rhodophyta.</title>
        <authorList>
            <person name="Lee J."/>
            <person name="Yang E.C."/>
            <person name="Graf L."/>
            <person name="Yang J.H."/>
            <person name="Qiu H."/>
            <person name="Zel Zion U."/>
            <person name="Chan C.X."/>
            <person name="Stephens T.G."/>
            <person name="Weber A.P.M."/>
            <person name="Boo G.H."/>
            <person name="Boo S.M."/>
            <person name="Kim K.M."/>
            <person name="Shin Y."/>
            <person name="Jung M."/>
            <person name="Lee S.J."/>
            <person name="Yim H.S."/>
            <person name="Lee J.H."/>
            <person name="Bhattacharya D."/>
            <person name="Yoon H.S."/>
        </authorList>
    </citation>
    <scope>NUCLEOTIDE SEQUENCE [LARGE SCALE GENOMIC DNA]</scope>
    <source>
        <strain evidence="16 17">SKKU-2015</strain>
        <tissue evidence="16">Whole body</tissue>
    </source>
</reference>
<feature type="domain" description="Phospholipid/glycerol acyltransferase" evidence="15">
    <location>
        <begin position="211"/>
        <end position="322"/>
    </location>
</feature>
<dbReference type="GO" id="GO:0019432">
    <property type="term" value="P:triglyceride biosynthetic process"/>
    <property type="evidence" value="ECO:0007669"/>
    <property type="project" value="TreeGrafter"/>
</dbReference>
<evidence type="ECO:0000256" key="4">
    <source>
        <dbReference type="ARBA" id="ARBA00022516"/>
    </source>
</evidence>
<dbReference type="EMBL" id="NBIV01000025">
    <property type="protein sequence ID" value="PXF47384.1"/>
    <property type="molecule type" value="Genomic_DNA"/>
</dbReference>
<dbReference type="STRING" id="448386.A0A2V3IZ17"/>
<evidence type="ECO:0000313" key="16">
    <source>
        <dbReference type="EMBL" id="PXF47384.1"/>
    </source>
</evidence>
<evidence type="ECO:0000256" key="5">
    <source>
        <dbReference type="ARBA" id="ARBA00022679"/>
    </source>
</evidence>
<organism evidence="16 17">
    <name type="scientific">Gracilariopsis chorda</name>
    <dbReference type="NCBI Taxonomy" id="448386"/>
    <lineage>
        <taxon>Eukaryota</taxon>
        <taxon>Rhodophyta</taxon>
        <taxon>Florideophyceae</taxon>
        <taxon>Rhodymeniophycidae</taxon>
        <taxon>Gracilariales</taxon>
        <taxon>Gracilariaceae</taxon>
        <taxon>Gracilariopsis</taxon>
    </lineage>
</organism>
<sequence>MLKFRNISLLRRLYVWGLSVITLIAYEPEHRAPLEGEHPDAQRIRRINSELEFGPHAWQNSFLESSGYVSSPHRQNAFQLDDITSFISDGIESIVDDTLTRCFTADPPHPWNFLTRNIPPGRWQMTPYQSLLWLIGVWARYCVFFPLRVAIIIIGISCFICGWALTYAIPTQRYKRFARQFFLRFLASVVVASWSGYVRFYGKRPERRANQIYVANHTSLIDLFILNKDYNFSCIGQRHGGLAGLLQDLLMAAQDHVWFDREEGNDRRVVTHLLREHVANKNKEPMLVFPEGTCTNSEYCIMFKKGSFALGAEVHPIAMKYKHRFGDPFWNSQTTSFPRHLFELMTSWAVVCDVHYMEPQRIQPGETGVQFANRVKKLICEKAGLISVNWDGFLKRHRISPKFLDSRQRALASVITRRMKGELPRSVSSSVLAGMDMAYPQTVGPANGAGGGMDTLAYERPFSHAYPDGRATSSWARRARGDRDEGNATSKLVRKTFREVIRWVMAIGLLVAAALLTDRFMPVAMKETLRSRFS</sequence>
<evidence type="ECO:0000259" key="15">
    <source>
        <dbReference type="SMART" id="SM00563"/>
    </source>
</evidence>
<comment type="pathway">
    <text evidence="2">Lipid metabolism.</text>
</comment>
<dbReference type="SMART" id="SM00563">
    <property type="entry name" value="PlsC"/>
    <property type="match status" value="1"/>
</dbReference>
<evidence type="ECO:0000256" key="11">
    <source>
        <dbReference type="ARBA" id="ARBA00023264"/>
    </source>
</evidence>
<evidence type="ECO:0000256" key="7">
    <source>
        <dbReference type="ARBA" id="ARBA00022989"/>
    </source>
</evidence>
<dbReference type="PANTHER" id="PTHR23063">
    <property type="entry name" value="PHOSPHOLIPID ACYLTRANSFERASE"/>
    <property type="match status" value="1"/>
</dbReference>
<evidence type="ECO:0000256" key="2">
    <source>
        <dbReference type="ARBA" id="ARBA00005189"/>
    </source>
</evidence>
<keyword evidence="14" id="KW-0732">Signal</keyword>
<name>A0A2V3IZ17_9FLOR</name>
<keyword evidence="9 13" id="KW-0472">Membrane</keyword>
<accession>A0A2V3IZ17</accession>
<dbReference type="AlphaFoldDB" id="A0A2V3IZ17"/>
<feature type="chain" id="PRO_5015983465" evidence="14">
    <location>
        <begin position="26"/>
        <end position="534"/>
    </location>
</feature>
<keyword evidence="8" id="KW-0443">Lipid metabolism</keyword>
<dbReference type="CDD" id="cd07991">
    <property type="entry name" value="LPLAT_LPCAT1-like"/>
    <property type="match status" value="1"/>
</dbReference>
<evidence type="ECO:0000256" key="9">
    <source>
        <dbReference type="ARBA" id="ARBA00023136"/>
    </source>
</evidence>
<dbReference type="GO" id="GO:0016020">
    <property type="term" value="C:membrane"/>
    <property type="evidence" value="ECO:0007669"/>
    <property type="project" value="UniProtKB-SubCell"/>
</dbReference>
<feature type="transmembrane region" description="Helical" evidence="13">
    <location>
        <begin position="181"/>
        <end position="200"/>
    </location>
</feature>